<feature type="transmembrane region" description="Helical" evidence="1">
    <location>
        <begin position="53"/>
        <end position="75"/>
    </location>
</feature>
<feature type="transmembrane region" description="Helical" evidence="1">
    <location>
        <begin position="168"/>
        <end position="187"/>
    </location>
</feature>
<feature type="transmembrane region" description="Helical" evidence="1">
    <location>
        <begin position="106"/>
        <end position="131"/>
    </location>
</feature>
<dbReference type="Proteomes" id="UP001595797">
    <property type="component" value="Unassembled WGS sequence"/>
</dbReference>
<protein>
    <submittedName>
        <fullName evidence="2">MFS transporter</fullName>
    </submittedName>
</protein>
<dbReference type="InterPro" id="IPR036259">
    <property type="entry name" value="MFS_trans_sf"/>
</dbReference>
<feature type="transmembrane region" description="Helical" evidence="1">
    <location>
        <begin position="279"/>
        <end position="300"/>
    </location>
</feature>
<dbReference type="EMBL" id="JBHSIW010000002">
    <property type="protein sequence ID" value="MFC4902271.1"/>
    <property type="molecule type" value="Genomic_DNA"/>
</dbReference>
<reference evidence="3" key="1">
    <citation type="journal article" date="2019" name="Int. J. Syst. Evol. Microbiol.">
        <title>The Global Catalogue of Microorganisms (GCM) 10K type strain sequencing project: providing services to taxonomists for standard genome sequencing and annotation.</title>
        <authorList>
            <consortium name="The Broad Institute Genomics Platform"/>
            <consortium name="The Broad Institute Genome Sequencing Center for Infectious Disease"/>
            <person name="Wu L."/>
            <person name="Ma J."/>
        </authorList>
    </citation>
    <scope>NUCLEOTIDE SEQUENCE [LARGE SCALE GENOMIC DNA]</scope>
    <source>
        <strain evidence="3">CGMCC 4.6946</strain>
    </source>
</reference>
<evidence type="ECO:0000313" key="2">
    <source>
        <dbReference type="EMBL" id="MFC4902271.1"/>
    </source>
</evidence>
<dbReference type="Gene3D" id="1.20.1250.20">
    <property type="entry name" value="MFS general substrate transporter like domains"/>
    <property type="match status" value="1"/>
</dbReference>
<evidence type="ECO:0000256" key="1">
    <source>
        <dbReference type="SAM" id="Phobius"/>
    </source>
</evidence>
<gene>
    <name evidence="2" type="ORF">ACFPCS_01660</name>
</gene>
<dbReference type="RefSeq" id="WP_277552172.1">
    <property type="nucleotide sequence ID" value="NZ_JARAMH010000023.1"/>
</dbReference>
<keyword evidence="3" id="KW-1185">Reference proteome</keyword>
<dbReference type="InterPro" id="IPR011701">
    <property type="entry name" value="MFS"/>
</dbReference>
<feature type="transmembrane region" description="Helical" evidence="1">
    <location>
        <begin position="12"/>
        <end position="33"/>
    </location>
</feature>
<feature type="transmembrane region" description="Helical" evidence="1">
    <location>
        <begin position="367"/>
        <end position="387"/>
    </location>
</feature>
<feature type="transmembrane region" description="Helical" evidence="1">
    <location>
        <begin position="340"/>
        <end position="361"/>
    </location>
</feature>
<feature type="transmembrane region" description="Helical" evidence="1">
    <location>
        <begin position="143"/>
        <end position="162"/>
    </location>
</feature>
<feature type="transmembrane region" description="Helical" evidence="1">
    <location>
        <begin position="306"/>
        <end position="328"/>
    </location>
</feature>
<keyword evidence="1" id="KW-1133">Transmembrane helix</keyword>
<dbReference type="SUPFAM" id="SSF103473">
    <property type="entry name" value="MFS general substrate transporter"/>
    <property type="match status" value="1"/>
</dbReference>
<feature type="transmembrane region" description="Helical" evidence="1">
    <location>
        <begin position="82"/>
        <end position="100"/>
    </location>
</feature>
<sequence>MVGTTVDRRAASGLGAAAAGMLLIAATYGMARFGVGLFAPRIGAKRPELTDVLGWAGAAQFTSYSLAAVLAARLVDRRPRAGLLLAGATAVTGCLGVAIAPTPALFVLAVFVGGMGGGFASPALVPVIDAVVAPRAGAAAQSVVNSGTAVGVIGAGVVASAAASVGAAWLFMALVCAAATAAAWWPARARGDLPAARPAATPPARPVRGPWRLLAVPAVAAVIAGAGSALIWTFGPLLITASGAVPAERVGRLWIALGLGGVLGVLTGALVRRSGTRGGWCWCAGALAVAGAGVGVSVAAGSAGAAYAGMALFGAGYMGLSGVLILWARQVWPGSAGAGTSVLFIALATGQALGSVGFGLARDLLDPAVLAGLAAGLCAAGGLTALAGRR</sequence>
<keyword evidence="1" id="KW-0812">Transmembrane</keyword>
<keyword evidence="1" id="KW-0472">Membrane</keyword>
<comment type="caution">
    <text evidence="2">The sequence shown here is derived from an EMBL/GenBank/DDBJ whole genome shotgun (WGS) entry which is preliminary data.</text>
</comment>
<accession>A0ABV9TFL1</accession>
<name>A0ABV9TFL1_9MICC</name>
<evidence type="ECO:0000313" key="3">
    <source>
        <dbReference type="Proteomes" id="UP001595797"/>
    </source>
</evidence>
<organism evidence="2 3">
    <name type="scientific">Kocuria oceani</name>
    <dbReference type="NCBI Taxonomy" id="988827"/>
    <lineage>
        <taxon>Bacteria</taxon>
        <taxon>Bacillati</taxon>
        <taxon>Actinomycetota</taxon>
        <taxon>Actinomycetes</taxon>
        <taxon>Micrococcales</taxon>
        <taxon>Micrococcaceae</taxon>
        <taxon>Kocuria</taxon>
    </lineage>
</organism>
<feature type="transmembrane region" description="Helical" evidence="1">
    <location>
        <begin position="213"/>
        <end position="233"/>
    </location>
</feature>
<dbReference type="Pfam" id="PF07690">
    <property type="entry name" value="MFS_1"/>
    <property type="match status" value="1"/>
</dbReference>
<proteinExistence type="predicted"/>
<feature type="transmembrane region" description="Helical" evidence="1">
    <location>
        <begin position="253"/>
        <end position="272"/>
    </location>
</feature>